<dbReference type="KEGG" id="sng:SNE_B24770"/>
<organism evidence="3 4">
    <name type="scientific">Simkania negevensis (strain ATCC VR-1471 / DSM 27360 / Z)</name>
    <dbReference type="NCBI Taxonomy" id="331113"/>
    <lineage>
        <taxon>Bacteria</taxon>
        <taxon>Pseudomonadati</taxon>
        <taxon>Chlamydiota</taxon>
        <taxon>Chlamydiia</taxon>
        <taxon>Parachlamydiales</taxon>
        <taxon>Simkaniaceae</taxon>
        <taxon>Simkania</taxon>
    </lineage>
</organism>
<keyword evidence="3" id="KW-0614">Plasmid</keyword>
<feature type="coiled-coil region" evidence="1">
    <location>
        <begin position="380"/>
        <end position="410"/>
    </location>
</feature>
<evidence type="ECO:0000256" key="1">
    <source>
        <dbReference type="SAM" id="Coils"/>
    </source>
</evidence>
<dbReference type="AlphaFoldDB" id="F8L2Z0"/>
<dbReference type="RefSeq" id="WP_013935070.1">
    <property type="nucleotide sequence ID" value="NC_015710.1"/>
</dbReference>
<evidence type="ECO:0000313" key="3">
    <source>
        <dbReference type="EMBL" id="CCB87836.1"/>
    </source>
</evidence>
<protein>
    <submittedName>
        <fullName evidence="3">Conjugal transfer pore protein TraB</fullName>
    </submittedName>
</protein>
<keyword evidence="2" id="KW-0472">Membrane</keyword>
<keyword evidence="2" id="KW-1133">Transmembrane helix</keyword>
<accession>F8L2Z0</accession>
<geneLocation type="plasmid" evidence="3 4">
    <name>pSn</name>
</geneLocation>
<dbReference type="eggNOG" id="COG2433">
    <property type="taxonomic scope" value="Bacteria"/>
</dbReference>
<dbReference type="InterPro" id="IPR005498">
    <property type="entry name" value="T4SS_VirB10/TraB/TrbI"/>
</dbReference>
<dbReference type="HOGENOM" id="CLU_668851_0_0_0"/>
<dbReference type="EMBL" id="FR872581">
    <property type="protein sequence ID" value="CCB87836.1"/>
    <property type="molecule type" value="Genomic_DNA"/>
</dbReference>
<evidence type="ECO:0000256" key="2">
    <source>
        <dbReference type="SAM" id="Phobius"/>
    </source>
</evidence>
<dbReference type="CDD" id="cd16430">
    <property type="entry name" value="TraB"/>
    <property type="match status" value="1"/>
</dbReference>
<gene>
    <name evidence="3" type="primary">traB</name>
    <name evidence="3" type="ordered locus">SNE_B24770</name>
</gene>
<dbReference type="Proteomes" id="UP000000496">
    <property type="component" value="Plasmid pSn"/>
</dbReference>
<dbReference type="OrthoDB" id="21843at2"/>
<reference evidence="3 4" key="2">
    <citation type="journal article" date="2011" name="Mol. Biol. Evol.">
        <title>Unity in variety--the pan-genome of the Chlamydiae.</title>
        <authorList>
            <person name="Collingro A."/>
            <person name="Tischler P."/>
            <person name="Weinmaier T."/>
            <person name="Penz T."/>
            <person name="Heinz E."/>
            <person name="Brunham R.C."/>
            <person name="Read T.D."/>
            <person name="Bavoil P.M."/>
            <person name="Sachse K."/>
            <person name="Kahane S."/>
            <person name="Friedman M.G."/>
            <person name="Rattei T."/>
            <person name="Myers G.S."/>
            <person name="Horn M."/>
        </authorList>
    </citation>
    <scope>NUCLEOTIDE SEQUENCE [LARGE SCALE GENOMIC DNA]</scope>
    <source>
        <strain evidence="4">ATCC VR-1471 / Z</strain>
        <plasmid evidence="3 4">pSn</plasmid>
    </source>
</reference>
<reference key="1">
    <citation type="journal article" date="2011" name="Mol. Biol. Evol.">
        <title>Unity in variety -- the pan-genome of the Chlamydiae.</title>
        <authorList>
            <person name="Collingro A."/>
            <person name="Tischler P."/>
            <person name="Weinmaier T."/>
            <person name="Penz T."/>
            <person name="Heinz E."/>
            <person name="Brunham R.C."/>
            <person name="Read T.D."/>
            <person name="Bavoil P.M."/>
            <person name="Sachse K."/>
            <person name="Kahane S."/>
            <person name="Friedman M.G."/>
            <person name="Rattei T."/>
            <person name="Myers G.S.A."/>
            <person name="Horn M."/>
        </authorList>
    </citation>
    <scope>NUCLEOTIDE SEQUENCE</scope>
    <source>
        <strain>Z</strain>
    </source>
</reference>
<feature type="transmembrane region" description="Helical" evidence="2">
    <location>
        <begin position="33"/>
        <end position="54"/>
    </location>
</feature>
<feature type="coiled-coil region" evidence="1">
    <location>
        <begin position="86"/>
        <end position="135"/>
    </location>
</feature>
<keyword evidence="1" id="KW-0175">Coiled coil</keyword>
<sequence length="411" mass="45430">MVETKEESSGAKKLKKLMDSKKSPEAKRLKKQWLLIGIVVIAMVFIVSQVSVIFGKRSTPSFKKEITESDVVSTGLEPDLSRIGDLELTQEELEKKVESLTLWQEENRLKTQEVLQTQRQTAEELKELKSLLLRKMELQDAKIATLTLPSKQLSSSNSTEVSMESIELEQVTDRKHVAEVIPAGTIVRCVVVSGASVSTGIGTPMGSRKILLKPTSNGWLPAGVRVALKDSLIMCSATANLAEERVYVRGDRMNLTYPDGYTITTEIAAYVSGEDGQEGVRCALIDKNWSSTFWAGLASGVGEIGKAMQSGNPLLDLPKLGKTDTSFIINLDTLKQGGIQGGSTALDKMTEHLLKEKEKNAPFLILDSMRHVDLIFLHDCEIGENNIKEKMRIKRALENERRKKVNATNQS</sequence>
<evidence type="ECO:0000313" key="4">
    <source>
        <dbReference type="Proteomes" id="UP000000496"/>
    </source>
</evidence>
<keyword evidence="4" id="KW-1185">Reference proteome</keyword>
<name>F8L2Z0_SIMNZ</name>
<proteinExistence type="predicted"/>
<dbReference type="Pfam" id="PF03743">
    <property type="entry name" value="TrbI"/>
    <property type="match status" value="1"/>
</dbReference>
<keyword evidence="2" id="KW-0812">Transmembrane</keyword>